<keyword evidence="3" id="KW-1185">Reference proteome</keyword>
<evidence type="ECO:0000256" key="1">
    <source>
        <dbReference type="SAM" id="Phobius"/>
    </source>
</evidence>
<feature type="transmembrane region" description="Helical" evidence="1">
    <location>
        <begin position="40"/>
        <end position="68"/>
    </location>
</feature>
<evidence type="ECO:0000313" key="2">
    <source>
        <dbReference type="EMBL" id="RNF10851.1"/>
    </source>
</evidence>
<gene>
    <name evidence="2" type="ORF">Tco025E_06726</name>
</gene>
<comment type="caution">
    <text evidence="2">The sequence shown here is derived from an EMBL/GenBank/DDBJ whole genome shotgun (WGS) entry which is preliminary data.</text>
</comment>
<accession>A0A3R7NSB1</accession>
<organism evidence="2 3">
    <name type="scientific">Trypanosoma conorhini</name>
    <dbReference type="NCBI Taxonomy" id="83891"/>
    <lineage>
        <taxon>Eukaryota</taxon>
        <taxon>Discoba</taxon>
        <taxon>Euglenozoa</taxon>
        <taxon>Kinetoplastea</taxon>
        <taxon>Metakinetoplastina</taxon>
        <taxon>Trypanosomatida</taxon>
        <taxon>Trypanosomatidae</taxon>
        <taxon>Trypanosoma</taxon>
    </lineage>
</organism>
<sequence>MFSLIGAMGTLVSTFMAADTLSRAFGVHKVKAGRCMLYLWILAIVLAFWMNSIEMLGCLHCVVFVGVAARFGEGGLSYDFVRVPILTFVPAFGIVNILLNYAWSTV</sequence>
<dbReference type="EMBL" id="MKKU01000473">
    <property type="protein sequence ID" value="RNF10851.1"/>
    <property type="molecule type" value="Genomic_DNA"/>
</dbReference>
<evidence type="ECO:0000313" key="3">
    <source>
        <dbReference type="Proteomes" id="UP000284403"/>
    </source>
</evidence>
<dbReference type="OrthoDB" id="270488at2759"/>
<keyword evidence="1" id="KW-0812">Transmembrane</keyword>
<dbReference type="RefSeq" id="XP_029226293.1">
    <property type="nucleotide sequence ID" value="XM_029373598.1"/>
</dbReference>
<dbReference type="AlphaFoldDB" id="A0A3R7NSB1"/>
<keyword evidence="1" id="KW-0472">Membrane</keyword>
<dbReference type="Proteomes" id="UP000284403">
    <property type="component" value="Unassembled WGS sequence"/>
</dbReference>
<feature type="transmembrane region" description="Helical" evidence="1">
    <location>
        <begin position="80"/>
        <end position="103"/>
    </location>
</feature>
<reference evidence="2 3" key="1">
    <citation type="journal article" date="2018" name="BMC Genomics">
        <title>Genomic comparison of Trypanosoma conorhini and Trypanosoma rangeli to Trypanosoma cruzi strains of high and low virulence.</title>
        <authorList>
            <person name="Bradwell K.R."/>
            <person name="Koparde V.N."/>
            <person name="Matveyev A.V."/>
            <person name="Serrano M.G."/>
            <person name="Alves J.M."/>
            <person name="Parikh H."/>
            <person name="Huang B."/>
            <person name="Lee V."/>
            <person name="Espinosa-Alvarez O."/>
            <person name="Ortiz P.A."/>
            <person name="Costa-Martins A.G."/>
            <person name="Teixeira M.M."/>
            <person name="Buck G.A."/>
        </authorList>
    </citation>
    <scope>NUCLEOTIDE SEQUENCE [LARGE SCALE GENOMIC DNA]</scope>
    <source>
        <strain evidence="2 3">025E</strain>
    </source>
</reference>
<name>A0A3R7NSB1_9TRYP</name>
<dbReference type="GeneID" id="40320337"/>
<protein>
    <submittedName>
        <fullName evidence="2">Uncharacterized protein</fullName>
    </submittedName>
</protein>
<proteinExistence type="predicted"/>
<keyword evidence="1" id="KW-1133">Transmembrane helix</keyword>